<accession>A0AAV7EX05</accession>
<dbReference type="InterPro" id="IPR006501">
    <property type="entry name" value="Pectinesterase_inhib_dom"/>
</dbReference>
<gene>
    <name evidence="4" type="ORF">H6P81_005330</name>
</gene>
<dbReference type="CDD" id="cd15798">
    <property type="entry name" value="PMEI-like_3"/>
    <property type="match status" value="1"/>
</dbReference>
<protein>
    <recommendedName>
        <fullName evidence="3">Pectinesterase inhibitor domain-containing protein</fullName>
    </recommendedName>
</protein>
<evidence type="ECO:0000256" key="2">
    <source>
        <dbReference type="SAM" id="SignalP"/>
    </source>
</evidence>
<evidence type="ECO:0000259" key="3">
    <source>
        <dbReference type="SMART" id="SM00856"/>
    </source>
</evidence>
<dbReference type="Pfam" id="PF04043">
    <property type="entry name" value="PMEI"/>
    <property type="match status" value="1"/>
</dbReference>
<dbReference type="SUPFAM" id="SSF101148">
    <property type="entry name" value="Plant invertase/pectin methylesterase inhibitor"/>
    <property type="match status" value="1"/>
</dbReference>
<name>A0AAV7EX05_ARIFI</name>
<feature type="chain" id="PRO_5043753607" description="Pectinesterase inhibitor domain-containing protein" evidence="2">
    <location>
        <begin position="30"/>
        <end position="201"/>
    </location>
</feature>
<dbReference type="InterPro" id="IPR035513">
    <property type="entry name" value="Invertase/methylesterase_inhib"/>
</dbReference>
<dbReference type="NCBIfam" id="TIGR01614">
    <property type="entry name" value="PME_inhib"/>
    <property type="match status" value="1"/>
</dbReference>
<comment type="caution">
    <text evidence="4">The sequence shown here is derived from an EMBL/GenBank/DDBJ whole genome shotgun (WGS) entry which is preliminary data.</text>
</comment>
<dbReference type="InterPro" id="IPR051955">
    <property type="entry name" value="PME_Inhibitor"/>
</dbReference>
<dbReference type="AlphaFoldDB" id="A0AAV7EX05"/>
<feature type="signal peptide" evidence="2">
    <location>
        <begin position="1"/>
        <end position="29"/>
    </location>
</feature>
<dbReference type="Gene3D" id="1.20.140.40">
    <property type="entry name" value="Invertase/pectin methylesterase inhibitor family protein"/>
    <property type="match status" value="1"/>
</dbReference>
<evidence type="ECO:0000256" key="1">
    <source>
        <dbReference type="ARBA" id="ARBA00022729"/>
    </source>
</evidence>
<evidence type="ECO:0000313" key="4">
    <source>
        <dbReference type="EMBL" id="KAG9452426.1"/>
    </source>
</evidence>
<dbReference type="PANTHER" id="PTHR31080">
    <property type="entry name" value="PECTINESTERASE INHIBITOR-LIKE"/>
    <property type="match status" value="1"/>
</dbReference>
<dbReference type="SMART" id="SM00856">
    <property type="entry name" value="PMEI"/>
    <property type="match status" value="1"/>
</dbReference>
<sequence>MEGANAFSQYSSILLPLLFCSIFFSFCTAAEPATDFIKARCTVTRYRRLCIDTLSLYAEKIQQNPRVLAHTALSLTATRARSTSALVSRLLEETRLRRRLTEAEAAAMRDCVENVGDGVDQLRRALREMGHLNGSERGLRISNIQTWVSAALTNYVTCMDGFQEKEIGGELGDRVRGRIDGDMRLTSNALALFNSFAREAP</sequence>
<dbReference type="PANTHER" id="PTHR31080:SF296">
    <property type="entry name" value="OS05G0360900 PROTEIN"/>
    <property type="match status" value="1"/>
</dbReference>
<keyword evidence="5" id="KW-1185">Reference proteome</keyword>
<feature type="domain" description="Pectinesterase inhibitor" evidence="3">
    <location>
        <begin position="32"/>
        <end position="192"/>
    </location>
</feature>
<dbReference type="GO" id="GO:0004857">
    <property type="term" value="F:enzyme inhibitor activity"/>
    <property type="evidence" value="ECO:0007669"/>
    <property type="project" value="InterPro"/>
</dbReference>
<dbReference type="EMBL" id="JAINDJ010000003">
    <property type="protein sequence ID" value="KAG9452426.1"/>
    <property type="molecule type" value="Genomic_DNA"/>
</dbReference>
<keyword evidence="1 2" id="KW-0732">Signal</keyword>
<organism evidence="4 5">
    <name type="scientific">Aristolochia fimbriata</name>
    <name type="common">White veined hardy Dutchman's pipe vine</name>
    <dbReference type="NCBI Taxonomy" id="158543"/>
    <lineage>
        <taxon>Eukaryota</taxon>
        <taxon>Viridiplantae</taxon>
        <taxon>Streptophyta</taxon>
        <taxon>Embryophyta</taxon>
        <taxon>Tracheophyta</taxon>
        <taxon>Spermatophyta</taxon>
        <taxon>Magnoliopsida</taxon>
        <taxon>Magnoliidae</taxon>
        <taxon>Piperales</taxon>
        <taxon>Aristolochiaceae</taxon>
        <taxon>Aristolochia</taxon>
    </lineage>
</organism>
<proteinExistence type="predicted"/>
<dbReference type="Proteomes" id="UP000825729">
    <property type="component" value="Unassembled WGS sequence"/>
</dbReference>
<reference evidence="4 5" key="1">
    <citation type="submission" date="2021-07" db="EMBL/GenBank/DDBJ databases">
        <title>The Aristolochia fimbriata genome: insights into angiosperm evolution, floral development and chemical biosynthesis.</title>
        <authorList>
            <person name="Jiao Y."/>
        </authorList>
    </citation>
    <scope>NUCLEOTIDE SEQUENCE [LARGE SCALE GENOMIC DNA]</scope>
    <source>
        <strain evidence="4">IBCAS-2021</strain>
        <tissue evidence="4">Leaf</tissue>
    </source>
</reference>
<evidence type="ECO:0000313" key="5">
    <source>
        <dbReference type="Proteomes" id="UP000825729"/>
    </source>
</evidence>